<dbReference type="SUPFAM" id="SSF75005">
    <property type="entry name" value="Arabinanase/levansucrase/invertase"/>
    <property type="match status" value="1"/>
</dbReference>
<dbReference type="Proteomes" id="UP001225933">
    <property type="component" value="Unassembled WGS sequence"/>
</dbReference>
<dbReference type="InterPro" id="IPR023296">
    <property type="entry name" value="Glyco_hydro_beta-prop_sf"/>
</dbReference>
<evidence type="ECO:0008006" key="3">
    <source>
        <dbReference type="Google" id="ProtNLM"/>
    </source>
</evidence>
<sequence length="308" mass="35037">MWQKKGRIHHIDHYNDWMVSHACVPTALLLNEDVVRIYYAPRNSEGRSIPTYIDVSAKNPEEVLYIHDKPVLEPGELGTFDDGGIMPCSVVRLSETCIYLYYVGWNASVLVPYRNAIGLAISHDNGETFEKAFPGAIVERNRDEPFFTASPCVIKHNDQWIMWYASSTGFVISDGKPEPLYEIKYAHSTDGINWVRPNITCIPPAEKYQCTARPAVIIEDGKYKMWFTYRGSFDYRDGKESYRIGYAESEDGINWNRNDAQSGIEFSDSGWDSTMQTYPSVIVANNKKILFYNGNGFGKTGIGFAVWE</sequence>
<protein>
    <recommendedName>
        <fullName evidence="3">Glycosyl hydrolase family 32 N-terminal domain-containing protein</fullName>
    </recommendedName>
</protein>
<dbReference type="RefSeq" id="WP_214588284.1">
    <property type="nucleotide sequence ID" value="NZ_JAUHGV010000007.1"/>
</dbReference>
<name>A0AAJ1R6C3_9FLAO</name>
<reference evidence="1" key="1">
    <citation type="submission" date="2023-06" db="EMBL/GenBank/DDBJ databases">
        <title>Two Chryseobacterium gambrini strains from China.</title>
        <authorList>
            <person name="Zeng J."/>
            <person name="Wu Y."/>
        </authorList>
    </citation>
    <scope>NUCLEOTIDE SEQUENCE</scope>
    <source>
        <strain evidence="1">SQ219</strain>
    </source>
</reference>
<comment type="caution">
    <text evidence="1">The sequence shown here is derived from an EMBL/GenBank/DDBJ whole genome shotgun (WGS) entry which is preliminary data.</text>
</comment>
<dbReference type="PANTHER" id="PTHR35279">
    <property type="match status" value="1"/>
</dbReference>
<accession>A0AAJ1R6C3</accession>
<dbReference type="Gene3D" id="2.115.10.20">
    <property type="entry name" value="Glycosyl hydrolase domain, family 43"/>
    <property type="match status" value="2"/>
</dbReference>
<proteinExistence type="predicted"/>
<dbReference type="PANTHER" id="PTHR35279:SF1">
    <property type="entry name" value="ARABINANASE_LEVANSUCRASE_INVERTASE"/>
    <property type="match status" value="1"/>
</dbReference>
<organism evidence="1 2">
    <name type="scientific">Chryseobacterium gambrini</name>
    <dbReference type="NCBI Taxonomy" id="373672"/>
    <lineage>
        <taxon>Bacteria</taxon>
        <taxon>Pseudomonadati</taxon>
        <taxon>Bacteroidota</taxon>
        <taxon>Flavobacteriia</taxon>
        <taxon>Flavobacteriales</taxon>
        <taxon>Weeksellaceae</taxon>
        <taxon>Chryseobacterium group</taxon>
        <taxon>Chryseobacterium</taxon>
    </lineage>
</organism>
<evidence type="ECO:0000313" key="1">
    <source>
        <dbReference type="EMBL" id="MDN4012413.1"/>
    </source>
</evidence>
<evidence type="ECO:0000313" key="2">
    <source>
        <dbReference type="Proteomes" id="UP001225933"/>
    </source>
</evidence>
<dbReference type="EMBL" id="JAUHGV010000007">
    <property type="protein sequence ID" value="MDN4012413.1"/>
    <property type="molecule type" value="Genomic_DNA"/>
</dbReference>
<dbReference type="AlphaFoldDB" id="A0AAJ1R6C3"/>
<gene>
    <name evidence="1" type="ORF">QX233_08090</name>
</gene>